<evidence type="ECO:0000256" key="3">
    <source>
        <dbReference type="SAM" id="Phobius"/>
    </source>
</evidence>
<evidence type="ECO:0000313" key="4">
    <source>
        <dbReference type="EMBL" id="OPX46310.1"/>
    </source>
</evidence>
<evidence type="ECO:0000313" key="5">
    <source>
        <dbReference type="Proteomes" id="UP000191554"/>
    </source>
</evidence>
<gene>
    <name evidence="4" type="primary">gerBA_1</name>
    <name evidence="4" type="ORF">CLHUN_01260</name>
</gene>
<dbReference type="PIRSF" id="PIRSF005690">
    <property type="entry name" value="GerBA"/>
    <property type="match status" value="1"/>
</dbReference>
<accession>A0A1V4SR10</accession>
<dbReference type="EMBL" id="MZGX01000001">
    <property type="protein sequence ID" value="OPX46310.1"/>
    <property type="molecule type" value="Genomic_DNA"/>
</dbReference>
<dbReference type="AlphaFoldDB" id="A0A1V4SR10"/>
<dbReference type="STRING" id="48256.CLHUN_01260"/>
<dbReference type="InterPro" id="IPR050768">
    <property type="entry name" value="UPF0353/GerABKA_families"/>
</dbReference>
<protein>
    <submittedName>
        <fullName evidence="4">Spore germination protein B1</fullName>
    </submittedName>
</protein>
<dbReference type="PANTHER" id="PTHR22550:SF5">
    <property type="entry name" value="LEUCINE ZIPPER PROTEIN 4"/>
    <property type="match status" value="1"/>
</dbReference>
<dbReference type="InterPro" id="IPR004995">
    <property type="entry name" value="Spore_Ger"/>
</dbReference>
<feature type="transmembrane region" description="Helical" evidence="3">
    <location>
        <begin position="394"/>
        <end position="411"/>
    </location>
</feature>
<dbReference type="GO" id="GO:0016020">
    <property type="term" value="C:membrane"/>
    <property type="evidence" value="ECO:0007669"/>
    <property type="project" value="InterPro"/>
</dbReference>
<name>A0A1V4SR10_RUMHU</name>
<feature type="transmembrane region" description="Helical" evidence="3">
    <location>
        <begin position="327"/>
        <end position="349"/>
    </location>
</feature>
<dbReference type="Proteomes" id="UP000191554">
    <property type="component" value="Unassembled WGS sequence"/>
</dbReference>
<feature type="transmembrane region" description="Helical" evidence="3">
    <location>
        <begin position="369"/>
        <end position="387"/>
    </location>
</feature>
<proteinExistence type="inferred from homology"/>
<reference evidence="4 5" key="1">
    <citation type="submission" date="2017-03" db="EMBL/GenBank/DDBJ databases">
        <title>Genome sequence of Clostridium hungatei DSM 14427.</title>
        <authorList>
            <person name="Poehlein A."/>
            <person name="Daniel R."/>
        </authorList>
    </citation>
    <scope>NUCLEOTIDE SEQUENCE [LARGE SCALE GENOMIC DNA]</scope>
    <source>
        <strain evidence="4 5">DSM 14427</strain>
    </source>
</reference>
<keyword evidence="3" id="KW-0812">Transmembrane</keyword>
<evidence type="ECO:0000256" key="1">
    <source>
        <dbReference type="ARBA" id="ARBA00005278"/>
    </source>
</evidence>
<dbReference type="Pfam" id="PF03323">
    <property type="entry name" value="GerA"/>
    <property type="match status" value="1"/>
</dbReference>
<keyword evidence="3" id="KW-1133">Transmembrane helix</keyword>
<dbReference type="RefSeq" id="WP_080062631.1">
    <property type="nucleotide sequence ID" value="NZ_MZGX01000001.1"/>
</dbReference>
<sequence length="538" mass="59658">MFNFIKKKTTFKSLKTYDNKIKNQAASEKKSEKASAKKSKKEDEIPEAIEEVKKRLNEEFSLCSDFVVREIVLGNTGKRVIIACIDGYFDKAILAENIIEPIVNFKADIKENELIIHLKNKILSISDLKDLTSFSDSVSGILSGDVAVYIDGEHTAFKLGLKAPEKRPVGEPDTETSLKGSREGFSENLRTNTVLLRRRIKNTKFKIESMRIGRKTNTDIIICYVEGIVSQEVVQEVKDRLEQINIDAVIASGYLEQFIQDGRYPLFPVVGNSEKPDKVAAKILEGRVAILVDGTPTVLTVPYMMIESFQAQEDYFGEYYFASLMRLLRVFSFFISVYLPGLYVAVTAFHQTIIPFKLMLTMAATREGIPFSAFLEALIMVVTFEILREAGLRMPRAIGQAVSIVGAIVLGDAAVSAGIASAPLVIIAALSGICSFIVPPLMKSGAVTRLIILIAANIMGLMGIGFVTFMVTIYLCNKKSFGVPYLSPFAPLRTSGMKDALIITPIWKMYTRPASLAKGRDYHRTTGKPHRNRGEQDG</sequence>
<comment type="caution">
    <text evidence="4">The sequence shown here is derived from an EMBL/GenBank/DDBJ whole genome shotgun (WGS) entry which is preliminary data.</text>
</comment>
<organism evidence="4 5">
    <name type="scientific">Ruminiclostridium hungatei</name>
    <name type="common">Clostridium hungatei</name>
    <dbReference type="NCBI Taxonomy" id="48256"/>
    <lineage>
        <taxon>Bacteria</taxon>
        <taxon>Bacillati</taxon>
        <taxon>Bacillota</taxon>
        <taxon>Clostridia</taxon>
        <taxon>Eubacteriales</taxon>
        <taxon>Oscillospiraceae</taxon>
        <taxon>Ruminiclostridium</taxon>
    </lineage>
</organism>
<dbReference type="PANTHER" id="PTHR22550">
    <property type="entry name" value="SPORE GERMINATION PROTEIN"/>
    <property type="match status" value="1"/>
</dbReference>
<feature type="transmembrane region" description="Helical" evidence="3">
    <location>
        <begin position="417"/>
        <end position="438"/>
    </location>
</feature>
<feature type="transmembrane region" description="Helical" evidence="3">
    <location>
        <begin position="450"/>
        <end position="475"/>
    </location>
</feature>
<evidence type="ECO:0000256" key="2">
    <source>
        <dbReference type="ARBA" id="ARBA00023136"/>
    </source>
</evidence>
<keyword evidence="5" id="KW-1185">Reference proteome</keyword>
<keyword evidence="2 3" id="KW-0472">Membrane</keyword>
<comment type="similarity">
    <text evidence="1">Belongs to the GerABKA family.</text>
</comment>
<dbReference type="OrthoDB" id="9772630at2"/>
<dbReference type="GO" id="GO:0009847">
    <property type="term" value="P:spore germination"/>
    <property type="evidence" value="ECO:0007669"/>
    <property type="project" value="InterPro"/>
</dbReference>